<accession>A0A212LK56</accession>
<dbReference type="EMBL" id="FMJD01000010">
    <property type="protein sequence ID" value="SCM77769.1"/>
    <property type="molecule type" value="Genomic_DNA"/>
</dbReference>
<gene>
    <name evidence="1" type="ORF">KL86PLE_60084</name>
</gene>
<name>A0A212LK56_9HYPH</name>
<sequence length="100" mass="10651">MEPGAVMTVSFSVIEVSCGCRCRCREAGGMKKVSRAPGFSAARPLARRLYTMGKAGTVKVFALGPLEITAAGQVLPFPANQICQRRLKRCGGATIFVEKS</sequence>
<dbReference type="AlphaFoldDB" id="A0A212LK56"/>
<evidence type="ECO:0000313" key="1">
    <source>
        <dbReference type="EMBL" id="SCM77769.1"/>
    </source>
</evidence>
<proteinExistence type="predicted"/>
<protein>
    <submittedName>
        <fullName evidence="1">Uncharacterized protein</fullName>
    </submittedName>
</protein>
<reference evidence="1" key="1">
    <citation type="submission" date="2016-08" db="EMBL/GenBank/DDBJ databases">
        <authorList>
            <person name="Seilhamer J.J."/>
        </authorList>
    </citation>
    <scope>NUCLEOTIDE SEQUENCE</scope>
    <source>
        <strain evidence="1">86</strain>
    </source>
</reference>
<organism evidence="1">
    <name type="scientific">uncultured Pleomorphomonas sp</name>
    <dbReference type="NCBI Taxonomy" id="442121"/>
    <lineage>
        <taxon>Bacteria</taxon>
        <taxon>Pseudomonadati</taxon>
        <taxon>Pseudomonadota</taxon>
        <taxon>Alphaproteobacteria</taxon>
        <taxon>Hyphomicrobiales</taxon>
        <taxon>Pleomorphomonadaceae</taxon>
        <taxon>Pleomorphomonas</taxon>
        <taxon>environmental samples</taxon>
    </lineage>
</organism>